<dbReference type="InterPro" id="IPR000757">
    <property type="entry name" value="Beta-glucanase-like"/>
</dbReference>
<keyword evidence="9" id="KW-0134">Cell wall</keyword>
<keyword evidence="5 9" id="KW-0326">Glycosidase</keyword>
<evidence type="ECO:0000256" key="1">
    <source>
        <dbReference type="ARBA" id="ARBA00022679"/>
    </source>
</evidence>
<dbReference type="AlphaFoldDB" id="A0A9P1EHP7"/>
<keyword evidence="9" id="KW-0961">Cell wall biogenesis/degradation</keyword>
<proteinExistence type="inferred from homology"/>
<evidence type="ECO:0000256" key="7">
    <source>
        <dbReference type="PIRSR" id="PIRSR005604-1"/>
    </source>
</evidence>
<protein>
    <recommendedName>
        <fullName evidence="9">Xyloglucan endotransglucosylase/hydrolase</fullName>
        <ecNumber evidence="9">2.4.1.207</ecNumber>
    </recommendedName>
</protein>
<keyword evidence="4" id="KW-0325">Glycoprotein</keyword>
<dbReference type="Proteomes" id="UP001152484">
    <property type="component" value="Unassembled WGS sequence"/>
</dbReference>
<comment type="caution">
    <text evidence="11">The sequence shown here is derived from an EMBL/GenBank/DDBJ whole genome shotgun (WGS) entry which is preliminary data.</text>
</comment>
<dbReference type="InterPro" id="IPR044791">
    <property type="entry name" value="Beta-glucanase/XTH"/>
</dbReference>
<evidence type="ECO:0000256" key="4">
    <source>
        <dbReference type="ARBA" id="ARBA00023180"/>
    </source>
</evidence>
<evidence type="ECO:0000313" key="12">
    <source>
        <dbReference type="Proteomes" id="UP001152484"/>
    </source>
</evidence>
<dbReference type="InterPro" id="IPR010713">
    <property type="entry name" value="XET_C"/>
</dbReference>
<organism evidence="11 12">
    <name type="scientific">Cuscuta europaea</name>
    <name type="common">European dodder</name>
    <dbReference type="NCBI Taxonomy" id="41803"/>
    <lineage>
        <taxon>Eukaryota</taxon>
        <taxon>Viridiplantae</taxon>
        <taxon>Streptophyta</taxon>
        <taxon>Embryophyta</taxon>
        <taxon>Tracheophyta</taxon>
        <taxon>Spermatophyta</taxon>
        <taxon>Magnoliopsida</taxon>
        <taxon>eudicotyledons</taxon>
        <taxon>Gunneridae</taxon>
        <taxon>Pentapetalae</taxon>
        <taxon>asterids</taxon>
        <taxon>lamiids</taxon>
        <taxon>Solanales</taxon>
        <taxon>Convolvulaceae</taxon>
        <taxon>Cuscuteae</taxon>
        <taxon>Cuscuta</taxon>
        <taxon>Cuscuta subgen. Cuscuta</taxon>
    </lineage>
</organism>
<dbReference type="InterPro" id="IPR008263">
    <property type="entry name" value="GH16_AS"/>
</dbReference>
<evidence type="ECO:0000256" key="5">
    <source>
        <dbReference type="ARBA" id="ARBA00023295"/>
    </source>
</evidence>
<keyword evidence="1 9" id="KW-0808">Transferase</keyword>
<dbReference type="GO" id="GO:0004553">
    <property type="term" value="F:hydrolase activity, hydrolyzing O-glycosyl compounds"/>
    <property type="evidence" value="ECO:0007669"/>
    <property type="project" value="InterPro"/>
</dbReference>
<keyword evidence="12" id="KW-1185">Reference proteome</keyword>
<reference evidence="11" key="1">
    <citation type="submission" date="2022-07" db="EMBL/GenBank/DDBJ databases">
        <authorList>
            <person name="Macas J."/>
            <person name="Novak P."/>
            <person name="Neumann P."/>
        </authorList>
    </citation>
    <scope>NUCLEOTIDE SEQUENCE</scope>
</reference>
<feature type="signal peptide" evidence="9">
    <location>
        <begin position="1"/>
        <end position="25"/>
    </location>
</feature>
<keyword evidence="9" id="KW-0964">Secreted</keyword>
<dbReference type="FunFam" id="2.60.120.200:FF:000025">
    <property type="entry name" value="Xyloglucan endotransglucosylase/hydrolase"/>
    <property type="match status" value="1"/>
</dbReference>
<accession>A0A9P1EHP7</accession>
<keyword evidence="2 9" id="KW-0378">Hydrolase</keyword>
<dbReference type="GO" id="GO:0048046">
    <property type="term" value="C:apoplast"/>
    <property type="evidence" value="ECO:0007669"/>
    <property type="project" value="UniProtKB-SubCell"/>
</dbReference>
<dbReference type="PANTHER" id="PTHR31062">
    <property type="entry name" value="XYLOGLUCAN ENDOTRANSGLUCOSYLASE/HYDROLASE PROTEIN 8-RELATED"/>
    <property type="match status" value="1"/>
</dbReference>
<evidence type="ECO:0000256" key="8">
    <source>
        <dbReference type="PIRSR" id="PIRSR005604-2"/>
    </source>
</evidence>
<evidence type="ECO:0000256" key="3">
    <source>
        <dbReference type="ARBA" id="ARBA00023157"/>
    </source>
</evidence>
<dbReference type="GO" id="GO:0042546">
    <property type="term" value="P:cell wall biogenesis"/>
    <property type="evidence" value="ECO:0007669"/>
    <property type="project" value="InterPro"/>
</dbReference>
<feature type="active site" description="Nucleophile" evidence="7">
    <location>
        <position position="102"/>
    </location>
</feature>
<comment type="similarity">
    <text evidence="6">Belongs to the glycosyl hydrolase 16 family. XTH group 1 subfamily.</text>
</comment>
<evidence type="ECO:0000313" key="11">
    <source>
        <dbReference type="EMBL" id="CAH9107452.1"/>
    </source>
</evidence>
<dbReference type="GO" id="GO:0016762">
    <property type="term" value="F:xyloglucan:xyloglucosyl transferase activity"/>
    <property type="evidence" value="ECO:0007669"/>
    <property type="project" value="UniProtKB-EC"/>
</dbReference>
<dbReference type="InterPro" id="IPR013320">
    <property type="entry name" value="ConA-like_dom_sf"/>
</dbReference>
<dbReference type="InterPro" id="IPR016455">
    <property type="entry name" value="XTH"/>
</dbReference>
<dbReference type="PROSITE" id="PS51762">
    <property type="entry name" value="GH16_2"/>
    <property type="match status" value="1"/>
</dbReference>
<dbReference type="OrthoDB" id="4781at2759"/>
<name>A0A9P1EHP7_CUSEU</name>
<gene>
    <name evidence="11" type="ORF">CEURO_LOCUS17716</name>
</gene>
<dbReference type="CDD" id="cd02176">
    <property type="entry name" value="GH16_XET"/>
    <property type="match status" value="1"/>
</dbReference>
<dbReference type="Pfam" id="PF06955">
    <property type="entry name" value="XET_C"/>
    <property type="match status" value="1"/>
</dbReference>
<feature type="glycosylation site" description="N-linked (GlcNAc...) asparagine" evidence="8">
    <location>
        <position position="110"/>
    </location>
</feature>
<comment type="function">
    <text evidence="9">Catalyzes xyloglucan endohydrolysis (XEH) and/or endotransglycosylation (XET). Cleaves and religates xyloglucan polymers, an essential constituent of the primary cell wall, and thereby participates in cell wall construction of growing tissues.</text>
</comment>
<evidence type="ECO:0000259" key="10">
    <source>
        <dbReference type="PROSITE" id="PS51762"/>
    </source>
</evidence>
<dbReference type="Gene3D" id="2.60.120.200">
    <property type="match status" value="1"/>
</dbReference>
<evidence type="ECO:0000256" key="2">
    <source>
        <dbReference type="ARBA" id="ARBA00022801"/>
    </source>
</evidence>
<keyword evidence="9" id="KW-0732">Signal</keyword>
<sequence>MASPIQPLVQLLLVATLAAVAAVAAANFNQDVQMYFGNGRGIFMDGGNTVALTFDKESGSGFQSTKQYLFGRFDMQLKLISNNSAGTVTTFYLSSLGDKHDEIDFEFLGNVSGEPYTVHTNVYAEGKGGKEQQFRLWFDPTAAFHTYSVVWNSQRIIFLVDNIPIRVHRNRESMGVPFPKSQPMRVYCSLWNADDWATQGGLVKTDWTKAPFSVYYRNFRVNACAVSGGRTSCDSTASADVVNGDQAWQTQDINARERNRLRWVQSKHMIYNYCTDSKRFPSGFPTECKSSRFL</sequence>
<dbReference type="Pfam" id="PF00722">
    <property type="entry name" value="Glyco_hydro_16"/>
    <property type="match status" value="1"/>
</dbReference>
<comment type="PTM">
    <text evidence="9">Contains at least one intrachain disulfide bond essential for its enzymatic activity.</text>
</comment>
<dbReference type="PIRSF" id="PIRSF005604">
    <property type="entry name" value="XET"/>
    <property type="match status" value="1"/>
</dbReference>
<dbReference type="EC" id="2.4.1.207" evidence="9"/>
<evidence type="ECO:0000256" key="6">
    <source>
        <dbReference type="ARBA" id="ARBA00038488"/>
    </source>
</evidence>
<dbReference type="PROSITE" id="PS01034">
    <property type="entry name" value="GH16_1"/>
    <property type="match status" value="1"/>
</dbReference>
<keyword evidence="9" id="KW-0052">Apoplast</keyword>
<feature type="chain" id="PRO_5040547167" description="Xyloglucan endotransglucosylase/hydrolase" evidence="9">
    <location>
        <begin position="26"/>
        <end position="294"/>
    </location>
</feature>
<dbReference type="GO" id="GO:0010411">
    <property type="term" value="P:xyloglucan metabolic process"/>
    <property type="evidence" value="ECO:0007669"/>
    <property type="project" value="InterPro"/>
</dbReference>
<feature type="active site" description="Nucleophile" evidence="7">
    <location>
        <position position="106"/>
    </location>
</feature>
<dbReference type="EMBL" id="CAMAPE010000051">
    <property type="protein sequence ID" value="CAH9107452.1"/>
    <property type="molecule type" value="Genomic_DNA"/>
</dbReference>
<keyword evidence="3" id="KW-1015">Disulfide bond</keyword>
<dbReference type="GO" id="GO:0071555">
    <property type="term" value="P:cell wall organization"/>
    <property type="evidence" value="ECO:0007669"/>
    <property type="project" value="UniProtKB-KW"/>
</dbReference>
<comment type="subcellular location">
    <subcellularLocation>
        <location evidence="9">Secreted</location>
        <location evidence="9">Cell wall</location>
    </subcellularLocation>
    <subcellularLocation>
        <location evidence="9">Secreted</location>
        <location evidence="9">Extracellular space</location>
        <location evidence="9">Apoplast</location>
    </subcellularLocation>
</comment>
<feature type="domain" description="GH16" evidence="10">
    <location>
        <begin position="1"/>
        <end position="216"/>
    </location>
</feature>
<evidence type="ECO:0000256" key="9">
    <source>
        <dbReference type="RuleBase" id="RU361120"/>
    </source>
</evidence>
<dbReference type="SUPFAM" id="SSF49899">
    <property type="entry name" value="Concanavalin A-like lectins/glucanases"/>
    <property type="match status" value="1"/>
</dbReference>